<protein>
    <recommendedName>
        <fullName evidence="10">Elongator complex protein 4</fullName>
    </recommendedName>
</protein>
<evidence type="ECO:0000256" key="4">
    <source>
        <dbReference type="ARBA" id="ARBA00022694"/>
    </source>
</evidence>
<feature type="region of interest" description="Disordered" evidence="6">
    <location>
        <begin position="101"/>
        <end position="125"/>
    </location>
</feature>
<dbReference type="Pfam" id="PF05625">
    <property type="entry name" value="PAXNEB"/>
    <property type="match status" value="1"/>
</dbReference>
<accession>A0A8T1Q2K9</accession>
<dbReference type="Proteomes" id="UP000811246">
    <property type="component" value="Chromosome 7"/>
</dbReference>
<evidence type="ECO:0000256" key="1">
    <source>
        <dbReference type="ARBA" id="ARBA00004123"/>
    </source>
</evidence>
<comment type="subcellular location">
    <subcellularLocation>
        <location evidence="2">Cytoplasm</location>
    </subcellularLocation>
    <subcellularLocation>
        <location evidence="1">Nucleus</location>
    </subcellularLocation>
</comment>
<dbReference type="EMBL" id="CM031831">
    <property type="protein sequence ID" value="KAG6702639.1"/>
    <property type="molecule type" value="Genomic_DNA"/>
</dbReference>
<reference evidence="8" key="2">
    <citation type="submission" date="2021-01" db="EMBL/GenBank/DDBJ databases">
        <authorList>
            <person name="Lovell J.T."/>
            <person name="Bentley N."/>
            <person name="Bhattarai G."/>
            <person name="Jenkins J.W."/>
            <person name="Sreedasyam A."/>
            <person name="Alarcon Y."/>
            <person name="Bock C."/>
            <person name="Boston L."/>
            <person name="Carlson J."/>
            <person name="Cervantes K."/>
            <person name="Clermont K."/>
            <person name="Krom N."/>
            <person name="Kubenka K."/>
            <person name="Mamidi S."/>
            <person name="Mattison C."/>
            <person name="Monteros M."/>
            <person name="Pisani C."/>
            <person name="Plott C."/>
            <person name="Rajasekar S."/>
            <person name="Rhein H.S."/>
            <person name="Rohla C."/>
            <person name="Song M."/>
            <person name="Hilaire R.S."/>
            <person name="Shu S."/>
            <person name="Wells L."/>
            <person name="Wang X."/>
            <person name="Webber J."/>
            <person name="Heerema R.J."/>
            <person name="Klein P."/>
            <person name="Conner P."/>
            <person name="Grauke L."/>
            <person name="Grimwood J."/>
            <person name="Schmutz J."/>
            <person name="Randall J.J."/>
        </authorList>
    </citation>
    <scope>NUCLEOTIDE SEQUENCE</scope>
    <source>
        <tissue evidence="8">Leaf</tissue>
    </source>
</reference>
<evidence type="ECO:0000313" key="9">
    <source>
        <dbReference type="Proteomes" id="UP000811609"/>
    </source>
</evidence>
<evidence type="ECO:0008006" key="10">
    <source>
        <dbReference type="Google" id="ProtNLM"/>
    </source>
</evidence>
<dbReference type="GO" id="GO:0033588">
    <property type="term" value="C:elongator holoenzyme complex"/>
    <property type="evidence" value="ECO:0007669"/>
    <property type="project" value="InterPro"/>
</dbReference>
<gene>
    <name evidence="7" type="ORF">CIPAW_07G045200</name>
    <name evidence="8" type="ORF">I3842_07G045700</name>
</gene>
<dbReference type="GO" id="GO:0002098">
    <property type="term" value="P:tRNA wobble uridine modification"/>
    <property type="evidence" value="ECO:0007669"/>
    <property type="project" value="InterPro"/>
</dbReference>
<dbReference type="CDD" id="cd19494">
    <property type="entry name" value="Elp4"/>
    <property type="match status" value="1"/>
</dbReference>
<evidence type="ECO:0000256" key="2">
    <source>
        <dbReference type="ARBA" id="ARBA00004496"/>
    </source>
</evidence>
<dbReference type="PANTHER" id="PTHR12896:SF1">
    <property type="entry name" value="ELONGATOR COMPLEX PROTEIN 4"/>
    <property type="match status" value="1"/>
</dbReference>
<dbReference type="Proteomes" id="UP000811609">
    <property type="component" value="Chromosome 7"/>
</dbReference>
<evidence type="ECO:0000313" key="7">
    <source>
        <dbReference type="EMBL" id="KAG6646960.1"/>
    </source>
</evidence>
<keyword evidence="4" id="KW-0819">tRNA processing</keyword>
<evidence type="ECO:0000256" key="3">
    <source>
        <dbReference type="ARBA" id="ARBA00022490"/>
    </source>
</evidence>
<organism evidence="7 9">
    <name type="scientific">Carya illinoinensis</name>
    <name type="common">Pecan</name>
    <dbReference type="NCBI Taxonomy" id="32201"/>
    <lineage>
        <taxon>Eukaryota</taxon>
        <taxon>Viridiplantae</taxon>
        <taxon>Streptophyta</taxon>
        <taxon>Embryophyta</taxon>
        <taxon>Tracheophyta</taxon>
        <taxon>Spermatophyta</taxon>
        <taxon>Magnoliopsida</taxon>
        <taxon>eudicotyledons</taxon>
        <taxon>Gunneridae</taxon>
        <taxon>Pentapetalae</taxon>
        <taxon>rosids</taxon>
        <taxon>fabids</taxon>
        <taxon>Fagales</taxon>
        <taxon>Juglandaceae</taxon>
        <taxon>Carya</taxon>
    </lineage>
</organism>
<dbReference type="GO" id="GO:0005737">
    <property type="term" value="C:cytoplasm"/>
    <property type="evidence" value="ECO:0007669"/>
    <property type="project" value="UniProtKB-SubCell"/>
</dbReference>
<evidence type="ECO:0000256" key="5">
    <source>
        <dbReference type="ARBA" id="ARBA00023242"/>
    </source>
</evidence>
<name>A0A8T1Q2K9_CARIL</name>
<dbReference type="EMBL" id="CM031831">
    <property type="protein sequence ID" value="KAG6702640.1"/>
    <property type="molecule type" value="Genomic_DNA"/>
</dbReference>
<dbReference type="GO" id="GO:0008023">
    <property type="term" value="C:transcription elongation factor complex"/>
    <property type="evidence" value="ECO:0007669"/>
    <property type="project" value="TreeGrafter"/>
</dbReference>
<feature type="compositionally biased region" description="Basic and acidic residues" evidence="6">
    <location>
        <begin position="111"/>
        <end position="120"/>
    </location>
</feature>
<sequence length="368" mass="40723">MATSATSKSRTSSFSRNLTAVPLSNMPGLKYGPNGTVFISSGIPDLDKILGGGFALGSLVMVMEDAEAPHHMLLLRNFMSQGLVHKQPLLYASPSKDPKGFLGTLPSPRSCKVDKDKSHDDDPEQEGLRIAWQYKKYFGEHQQTVDNTRDGKHEYCNDFDLRKPLERHFLSGQHIDCVSILHNSDLVALHDRCATFFTQFPRNDGSIASAGRIAIQSFCAPQCEYSNVEWHMLSFIRSLRSMIRSSNAVAVVTFPPSLLLPSVSKRWQHMADTLLSVRAIPDEDKELANLLTGYQDMVGLLNVHKVARFNTQVPVILDATTFSIKLQKRRFLVLECLNQAPIDSASGNSYGTSASCSSSSKTGTHLDF</sequence>
<evidence type="ECO:0000313" key="8">
    <source>
        <dbReference type="EMBL" id="KAG6702639.1"/>
    </source>
</evidence>
<dbReference type="InterPro" id="IPR008728">
    <property type="entry name" value="Elongator_complex_protein_4"/>
</dbReference>
<keyword evidence="9" id="KW-1185">Reference proteome</keyword>
<dbReference type="PANTHER" id="PTHR12896">
    <property type="entry name" value="PAX6 NEIGHBOR PROTEIN PAXNEB"/>
    <property type="match status" value="1"/>
</dbReference>
<dbReference type="FunFam" id="3.40.50.300:FF:001766">
    <property type="entry name" value="Elongator complex protein 4"/>
    <property type="match status" value="1"/>
</dbReference>
<evidence type="ECO:0000256" key="6">
    <source>
        <dbReference type="SAM" id="MobiDB-lite"/>
    </source>
</evidence>
<keyword evidence="5" id="KW-0539">Nucleus</keyword>
<keyword evidence="3" id="KW-0963">Cytoplasm</keyword>
<reference evidence="7" key="1">
    <citation type="submission" date="2020-12" db="EMBL/GenBank/DDBJ databases">
        <title>WGS assembly of Carya illinoinensis cv. Pawnee.</title>
        <authorList>
            <person name="Platts A."/>
            <person name="Shu S."/>
            <person name="Wright S."/>
            <person name="Barry K."/>
            <person name="Edger P."/>
            <person name="Pires J.C."/>
            <person name="Schmutz J."/>
        </authorList>
    </citation>
    <scope>NUCLEOTIDE SEQUENCE</scope>
    <source>
        <tissue evidence="7">Leaf</tissue>
    </source>
</reference>
<dbReference type="EMBL" id="CM031815">
    <property type="protein sequence ID" value="KAG6646960.1"/>
    <property type="molecule type" value="Genomic_DNA"/>
</dbReference>
<feature type="region of interest" description="Disordered" evidence="6">
    <location>
        <begin position="348"/>
        <end position="368"/>
    </location>
</feature>
<dbReference type="AlphaFoldDB" id="A0A8T1Q2K9"/>
<comment type="caution">
    <text evidence="7">The sequence shown here is derived from an EMBL/GenBank/DDBJ whole genome shotgun (WGS) entry which is preliminary data.</text>
</comment>
<proteinExistence type="predicted"/>